<dbReference type="Proteomes" id="UP001500016">
    <property type="component" value="Unassembled WGS sequence"/>
</dbReference>
<evidence type="ECO:0000256" key="2">
    <source>
        <dbReference type="SAM" id="Phobius"/>
    </source>
</evidence>
<evidence type="ECO:0000313" key="3">
    <source>
        <dbReference type="EMBL" id="GAA2061271.1"/>
    </source>
</evidence>
<feature type="transmembrane region" description="Helical" evidence="2">
    <location>
        <begin position="116"/>
        <end position="135"/>
    </location>
</feature>
<keyword evidence="2" id="KW-0472">Membrane</keyword>
<comment type="caution">
    <text evidence="3">The sequence shown here is derived from an EMBL/GenBank/DDBJ whole genome shotgun (WGS) entry which is preliminary data.</text>
</comment>
<feature type="compositionally biased region" description="Pro residues" evidence="1">
    <location>
        <begin position="193"/>
        <end position="203"/>
    </location>
</feature>
<keyword evidence="4" id="KW-1185">Reference proteome</keyword>
<proteinExistence type="predicted"/>
<evidence type="ECO:0000313" key="4">
    <source>
        <dbReference type="Proteomes" id="UP001500016"/>
    </source>
</evidence>
<name>A0ABN2VFR3_9ACTN</name>
<sequence length="216" mass="22341">MIRNAVGSLLALLGAAAAVWSPFRSWYDGRLGRDFRIGQLFDSQGVTGDGASLMNGLFLPMLVAAVVTLLGLLLRSRLLVLLAGVLALGFTVLWMVRQGQAEGSLTAGGGGLDIGAGLGLAAGALLLLAALVMSGRRARSARHRRTDGAEDEPNGPYGTEPGPGPYTGPDDTVVQPFPERPERPERGAQPEPGARPPGEPPGQSPGSPGHDHRDAA</sequence>
<dbReference type="RefSeq" id="WP_344523172.1">
    <property type="nucleotide sequence ID" value="NZ_BAAAPE010000001.1"/>
</dbReference>
<feature type="transmembrane region" description="Helical" evidence="2">
    <location>
        <begin position="78"/>
        <end position="96"/>
    </location>
</feature>
<evidence type="ECO:0008006" key="5">
    <source>
        <dbReference type="Google" id="ProtNLM"/>
    </source>
</evidence>
<feature type="region of interest" description="Disordered" evidence="1">
    <location>
        <begin position="140"/>
        <end position="216"/>
    </location>
</feature>
<organism evidence="3 4">
    <name type="scientific">Streptomyces albiaxialis</name>
    <dbReference type="NCBI Taxonomy" id="329523"/>
    <lineage>
        <taxon>Bacteria</taxon>
        <taxon>Bacillati</taxon>
        <taxon>Actinomycetota</taxon>
        <taxon>Actinomycetes</taxon>
        <taxon>Kitasatosporales</taxon>
        <taxon>Streptomycetaceae</taxon>
        <taxon>Streptomyces</taxon>
    </lineage>
</organism>
<gene>
    <name evidence="3" type="ORF">GCM10009801_03480</name>
</gene>
<reference evidence="3 4" key="1">
    <citation type="journal article" date="2019" name="Int. J. Syst. Evol. Microbiol.">
        <title>The Global Catalogue of Microorganisms (GCM) 10K type strain sequencing project: providing services to taxonomists for standard genome sequencing and annotation.</title>
        <authorList>
            <consortium name="The Broad Institute Genomics Platform"/>
            <consortium name="The Broad Institute Genome Sequencing Center for Infectious Disease"/>
            <person name="Wu L."/>
            <person name="Ma J."/>
        </authorList>
    </citation>
    <scope>NUCLEOTIDE SEQUENCE [LARGE SCALE GENOMIC DNA]</scope>
    <source>
        <strain evidence="3 4">JCM 15478</strain>
    </source>
</reference>
<feature type="transmembrane region" description="Helical" evidence="2">
    <location>
        <begin position="53"/>
        <end position="73"/>
    </location>
</feature>
<evidence type="ECO:0000256" key="1">
    <source>
        <dbReference type="SAM" id="MobiDB-lite"/>
    </source>
</evidence>
<protein>
    <recommendedName>
        <fullName evidence="5">Integral membrane protein</fullName>
    </recommendedName>
</protein>
<accession>A0ABN2VFR3</accession>
<keyword evidence="2" id="KW-1133">Transmembrane helix</keyword>
<keyword evidence="2" id="KW-0812">Transmembrane</keyword>
<feature type="compositionally biased region" description="Basic and acidic residues" evidence="1">
    <location>
        <begin position="179"/>
        <end position="188"/>
    </location>
</feature>
<dbReference type="EMBL" id="BAAAPE010000001">
    <property type="protein sequence ID" value="GAA2061271.1"/>
    <property type="molecule type" value="Genomic_DNA"/>
</dbReference>